<accession>A0A7L4LLL7</accession>
<protein>
    <submittedName>
        <fullName evidence="3">FCGBP protein</fullName>
    </submittedName>
</protein>
<dbReference type="PANTHER" id="PTHR11339:SF373">
    <property type="entry name" value="VWFD DOMAIN-CONTAINING PROTEIN"/>
    <property type="match status" value="1"/>
</dbReference>
<dbReference type="GO" id="GO:0031012">
    <property type="term" value="C:extracellular matrix"/>
    <property type="evidence" value="ECO:0007669"/>
    <property type="project" value="TreeGrafter"/>
</dbReference>
<organism evidence="3 4">
    <name type="scientific">Callaeas wilsoni</name>
    <name type="common">North Island kokako</name>
    <dbReference type="NCBI Taxonomy" id="1347786"/>
    <lineage>
        <taxon>Eukaryota</taxon>
        <taxon>Metazoa</taxon>
        <taxon>Chordata</taxon>
        <taxon>Craniata</taxon>
        <taxon>Vertebrata</taxon>
        <taxon>Euteleostomi</taxon>
        <taxon>Archelosauria</taxon>
        <taxon>Archosauria</taxon>
        <taxon>Dinosauria</taxon>
        <taxon>Saurischia</taxon>
        <taxon>Theropoda</taxon>
        <taxon>Coelurosauria</taxon>
        <taxon>Aves</taxon>
        <taxon>Neognathae</taxon>
        <taxon>Neoaves</taxon>
        <taxon>Telluraves</taxon>
        <taxon>Australaves</taxon>
        <taxon>Passeriformes</taxon>
        <taxon>Corvoidea</taxon>
        <taxon>Callaeidae</taxon>
        <taxon>Callaeas</taxon>
    </lineage>
</organism>
<dbReference type="EMBL" id="VWPU01022191">
    <property type="protein sequence ID" value="NXY65921.1"/>
    <property type="molecule type" value="Genomic_DNA"/>
</dbReference>
<proteinExistence type="predicted"/>
<reference evidence="3 4" key="1">
    <citation type="submission" date="2019-09" db="EMBL/GenBank/DDBJ databases">
        <title>Bird 10,000 Genomes (B10K) Project - Family phase.</title>
        <authorList>
            <person name="Zhang G."/>
        </authorList>
    </citation>
    <scope>NUCLEOTIDE SEQUENCE [LARGE SCALE GENOMIC DNA]</scope>
    <source>
        <strain evidence="3">B10K-OTA-212792</strain>
        <tissue evidence="3">Blood</tissue>
    </source>
</reference>
<feature type="non-terminal residue" evidence="3">
    <location>
        <position position="75"/>
    </location>
</feature>
<dbReference type="InterPro" id="IPR050780">
    <property type="entry name" value="Mucin_vWF_Thrombospondin_sf"/>
</dbReference>
<dbReference type="InterPro" id="IPR014853">
    <property type="entry name" value="VWF/SSPO/ZAN-like_Cys-rich_dom"/>
</dbReference>
<evidence type="ECO:0000313" key="4">
    <source>
        <dbReference type="Proteomes" id="UP000576729"/>
    </source>
</evidence>
<name>A0A7L4LLL7_9CORV</name>
<sequence>TDPNGPFQNCHLVVDPLSYFEDCQYDLCELRLNNAALCESLQAYADVCQTAGVQLAPWRNATFCPLSCPDNSHYE</sequence>
<evidence type="ECO:0000313" key="3">
    <source>
        <dbReference type="EMBL" id="NXY65921.1"/>
    </source>
</evidence>
<feature type="non-terminal residue" evidence="3">
    <location>
        <position position="1"/>
    </location>
</feature>
<feature type="domain" description="VWF/SSPO/Zonadhesin-like cysteine-rich" evidence="2">
    <location>
        <begin position="1"/>
        <end position="65"/>
    </location>
</feature>
<dbReference type="SMART" id="SM00832">
    <property type="entry name" value="C8"/>
    <property type="match status" value="1"/>
</dbReference>
<evidence type="ECO:0000256" key="1">
    <source>
        <dbReference type="ARBA" id="ARBA00023157"/>
    </source>
</evidence>
<dbReference type="PANTHER" id="PTHR11339">
    <property type="entry name" value="EXTRACELLULAR MATRIX GLYCOPROTEIN RELATED"/>
    <property type="match status" value="1"/>
</dbReference>
<comment type="caution">
    <text evidence="3">The sequence shown here is derived from an EMBL/GenBank/DDBJ whole genome shotgun (WGS) entry which is preliminary data.</text>
</comment>
<keyword evidence="1" id="KW-1015">Disulfide bond</keyword>
<dbReference type="AlphaFoldDB" id="A0A7L4LLL7"/>
<dbReference type="Proteomes" id="UP000576729">
    <property type="component" value="Unassembled WGS sequence"/>
</dbReference>
<gene>
    <name evidence="3" type="primary">Fcgbp_4</name>
    <name evidence="3" type="ORF">CALWIL_R15950</name>
</gene>
<dbReference type="GO" id="GO:0005615">
    <property type="term" value="C:extracellular space"/>
    <property type="evidence" value="ECO:0007669"/>
    <property type="project" value="TreeGrafter"/>
</dbReference>
<evidence type="ECO:0000259" key="2">
    <source>
        <dbReference type="SMART" id="SM00832"/>
    </source>
</evidence>
<dbReference type="Pfam" id="PF08742">
    <property type="entry name" value="C8"/>
    <property type="match status" value="1"/>
</dbReference>
<keyword evidence="4" id="KW-1185">Reference proteome</keyword>